<evidence type="ECO:0000313" key="3">
    <source>
        <dbReference type="Proteomes" id="UP001596484"/>
    </source>
</evidence>
<sequence>MGTALTALFEDPQRAIDRLMGTHAGIVVDRAWAPRIGGYVLDLTLFPPPELDAAGYDEERARISVREHGEPLTFPLGPERRWKHRYPSPLGVGFGYICGQLCLWLPTDPRPLKWVPEDGLENYVDRVHRHLFLEEHWRRMGHWATEDAPHGAPTSNHLSNGSATDTFPITSRPLLRAVRMWEHHHRTHT</sequence>
<accession>A0ABW2RU84</accession>
<name>A0ABW2RU84_9NOCA</name>
<evidence type="ECO:0000313" key="2">
    <source>
        <dbReference type="EMBL" id="MFC7447403.1"/>
    </source>
</evidence>
<proteinExistence type="predicted"/>
<organism evidence="2 3">
    <name type="scientific">Rhodococcus daqingensis</name>
    <dbReference type="NCBI Taxonomy" id="2479363"/>
    <lineage>
        <taxon>Bacteria</taxon>
        <taxon>Bacillati</taxon>
        <taxon>Actinomycetota</taxon>
        <taxon>Actinomycetes</taxon>
        <taxon>Mycobacteriales</taxon>
        <taxon>Nocardiaceae</taxon>
        <taxon>Rhodococcus</taxon>
    </lineage>
</organism>
<gene>
    <name evidence="2" type="ORF">ACFQS9_05805</name>
</gene>
<keyword evidence="3" id="KW-1185">Reference proteome</keyword>
<feature type="compositionally biased region" description="Polar residues" evidence="1">
    <location>
        <begin position="153"/>
        <end position="167"/>
    </location>
</feature>
<dbReference type="RefSeq" id="WP_378402453.1">
    <property type="nucleotide sequence ID" value="NZ_JBHTCS010000009.1"/>
</dbReference>
<comment type="caution">
    <text evidence="2">The sequence shown here is derived from an EMBL/GenBank/DDBJ whole genome shotgun (WGS) entry which is preliminary data.</text>
</comment>
<feature type="region of interest" description="Disordered" evidence="1">
    <location>
        <begin position="148"/>
        <end position="167"/>
    </location>
</feature>
<evidence type="ECO:0000256" key="1">
    <source>
        <dbReference type="SAM" id="MobiDB-lite"/>
    </source>
</evidence>
<protein>
    <submittedName>
        <fullName evidence="2">Uncharacterized protein</fullName>
    </submittedName>
</protein>
<dbReference type="Proteomes" id="UP001596484">
    <property type="component" value="Unassembled WGS sequence"/>
</dbReference>
<dbReference type="EMBL" id="JBHTCS010000009">
    <property type="protein sequence ID" value="MFC7447403.1"/>
    <property type="molecule type" value="Genomic_DNA"/>
</dbReference>
<reference evidence="3" key="1">
    <citation type="journal article" date="2019" name="Int. J. Syst. Evol. Microbiol.">
        <title>The Global Catalogue of Microorganisms (GCM) 10K type strain sequencing project: providing services to taxonomists for standard genome sequencing and annotation.</title>
        <authorList>
            <consortium name="The Broad Institute Genomics Platform"/>
            <consortium name="The Broad Institute Genome Sequencing Center for Infectious Disease"/>
            <person name="Wu L."/>
            <person name="Ma J."/>
        </authorList>
    </citation>
    <scope>NUCLEOTIDE SEQUENCE [LARGE SCALE GENOMIC DNA]</scope>
    <source>
        <strain evidence="3">ICMP 19430</strain>
    </source>
</reference>